<dbReference type="InterPro" id="IPR011344">
    <property type="entry name" value="ssDNA-bd"/>
</dbReference>
<feature type="compositionally biased region" description="Gly residues" evidence="4">
    <location>
        <begin position="95"/>
        <end position="110"/>
    </location>
</feature>
<dbReference type="InterPro" id="IPR000424">
    <property type="entry name" value="Primosome_PriB/ssb"/>
</dbReference>
<feature type="compositionally biased region" description="Gly residues" evidence="4">
    <location>
        <begin position="118"/>
        <end position="133"/>
    </location>
</feature>
<organism evidence="5">
    <name type="scientific">Caldilineaceae bacterium SB0662_bin_9</name>
    <dbReference type="NCBI Taxonomy" id="2605258"/>
    <lineage>
        <taxon>Bacteria</taxon>
        <taxon>Bacillati</taxon>
        <taxon>Chloroflexota</taxon>
        <taxon>Caldilineae</taxon>
        <taxon>Caldilineales</taxon>
        <taxon>Caldilineaceae</taxon>
    </lineage>
</organism>
<dbReference type="SUPFAM" id="SSF50249">
    <property type="entry name" value="Nucleic acid-binding proteins"/>
    <property type="match status" value="1"/>
</dbReference>
<dbReference type="GO" id="GO:0006260">
    <property type="term" value="P:DNA replication"/>
    <property type="evidence" value="ECO:0007669"/>
    <property type="project" value="InterPro"/>
</dbReference>
<dbReference type="Gene3D" id="2.40.50.140">
    <property type="entry name" value="Nucleic acid-binding proteins"/>
    <property type="match status" value="1"/>
</dbReference>
<dbReference type="InterPro" id="IPR012340">
    <property type="entry name" value="NA-bd_OB-fold"/>
</dbReference>
<evidence type="ECO:0000313" key="5">
    <source>
        <dbReference type="EMBL" id="MYD92026.1"/>
    </source>
</evidence>
<dbReference type="CDD" id="cd04496">
    <property type="entry name" value="SSB_OBF"/>
    <property type="match status" value="1"/>
</dbReference>
<evidence type="ECO:0000256" key="2">
    <source>
        <dbReference type="PROSITE-ProRule" id="PRU00252"/>
    </source>
</evidence>
<dbReference type="EMBL" id="VXPY01000122">
    <property type="protein sequence ID" value="MYD92026.1"/>
    <property type="molecule type" value="Genomic_DNA"/>
</dbReference>
<dbReference type="AlphaFoldDB" id="A0A6B1DY75"/>
<evidence type="ECO:0000256" key="1">
    <source>
        <dbReference type="ARBA" id="ARBA00023125"/>
    </source>
</evidence>
<gene>
    <name evidence="5" type="ORF">F4Y08_17135</name>
</gene>
<evidence type="ECO:0000256" key="3">
    <source>
        <dbReference type="RuleBase" id="RU000524"/>
    </source>
</evidence>
<dbReference type="Pfam" id="PF00436">
    <property type="entry name" value="SSB"/>
    <property type="match status" value="1"/>
</dbReference>
<feature type="compositionally biased region" description="Acidic residues" evidence="4">
    <location>
        <begin position="152"/>
        <end position="161"/>
    </location>
</feature>
<dbReference type="PANTHER" id="PTHR10302">
    <property type="entry name" value="SINGLE-STRANDED DNA-BINDING PROTEIN"/>
    <property type="match status" value="1"/>
</dbReference>
<dbReference type="PANTHER" id="PTHR10302:SF27">
    <property type="entry name" value="SINGLE-STRANDED DNA-BINDING PROTEIN"/>
    <property type="match status" value="1"/>
</dbReference>
<accession>A0A6B1DY75</accession>
<name>A0A6B1DY75_9CHLR</name>
<dbReference type="NCBIfam" id="TIGR00621">
    <property type="entry name" value="ssb"/>
    <property type="match status" value="1"/>
</dbReference>
<keyword evidence="1 2" id="KW-0238">DNA-binding</keyword>
<proteinExistence type="predicted"/>
<comment type="caution">
    <text evidence="5">The sequence shown here is derived from an EMBL/GenBank/DDBJ whole genome shotgun (WGS) entry which is preliminary data.</text>
</comment>
<sequence>MPSGDKVCSFNVAVNNVYNDRSGERRTDTTWFRVSVFGRQAEPCGRYLSRGRQVLVTGRVKSNAFMGQDGQPRASLDVRANTVQFLGGRDDQAGGDWGGGSGGGYGGGSSSGSDWNSGSGGGGWQGGNQGGGDWRSQDAGGSTGDGGASGPDIDDGQDVPF</sequence>
<feature type="region of interest" description="Disordered" evidence="4">
    <location>
        <begin position="85"/>
        <end position="161"/>
    </location>
</feature>
<dbReference type="GO" id="GO:0009295">
    <property type="term" value="C:nucleoid"/>
    <property type="evidence" value="ECO:0007669"/>
    <property type="project" value="TreeGrafter"/>
</dbReference>
<dbReference type="PROSITE" id="PS50935">
    <property type="entry name" value="SSB"/>
    <property type="match status" value="1"/>
</dbReference>
<protein>
    <recommendedName>
        <fullName evidence="3">Single-stranded DNA-binding protein</fullName>
    </recommendedName>
</protein>
<evidence type="ECO:0000256" key="4">
    <source>
        <dbReference type="SAM" id="MobiDB-lite"/>
    </source>
</evidence>
<dbReference type="GO" id="GO:0003697">
    <property type="term" value="F:single-stranded DNA binding"/>
    <property type="evidence" value="ECO:0007669"/>
    <property type="project" value="InterPro"/>
</dbReference>
<reference evidence="5" key="1">
    <citation type="submission" date="2019-09" db="EMBL/GenBank/DDBJ databases">
        <title>Characterisation of the sponge microbiome using genome-centric metagenomics.</title>
        <authorList>
            <person name="Engelberts J.P."/>
            <person name="Robbins S.J."/>
            <person name="De Goeij J.M."/>
            <person name="Aranda M."/>
            <person name="Bell S.C."/>
            <person name="Webster N.S."/>
        </authorList>
    </citation>
    <scope>NUCLEOTIDE SEQUENCE</scope>
    <source>
        <strain evidence="5">SB0662_bin_9</strain>
    </source>
</reference>